<dbReference type="GO" id="GO:0006886">
    <property type="term" value="P:intracellular protein transport"/>
    <property type="evidence" value="ECO:0007669"/>
    <property type="project" value="InterPro"/>
</dbReference>
<accession>S7MRS7</accession>
<dbReference type="AlphaFoldDB" id="S7MRS7"/>
<proteinExistence type="predicted"/>
<dbReference type="PRINTS" id="PR00893">
    <property type="entry name" value="RABESCORT"/>
</dbReference>
<dbReference type="Proteomes" id="UP000052978">
    <property type="component" value="Unassembled WGS sequence"/>
</dbReference>
<sequence length="246" mass="26796">METPPPLRSYYGGNWASFSFSGLLSWIMEYQENSDIVNESPAWQEQILLNEEAIALSKLDKTIQHVEVFCYASQDMHEGVEEAGALQKNHSPMTSANSTEAANSARLPTEDESLSTVSGEVLTEQTPGSALEVNDVEVTRVKENGCDKTCMLSTSEEGTSENVPIVEDIAKQPKKNRITYSQIVKEGRKFNIDLVSKPCSRRRHSHTLMVPPPLASTDGVERLGLAPAVGASGASAISGCERQLLP</sequence>
<organism evidence="5 6">
    <name type="scientific">Myotis brandtii</name>
    <name type="common">Brandt's bat</name>
    <dbReference type="NCBI Taxonomy" id="109478"/>
    <lineage>
        <taxon>Eukaryota</taxon>
        <taxon>Metazoa</taxon>
        <taxon>Chordata</taxon>
        <taxon>Craniata</taxon>
        <taxon>Vertebrata</taxon>
        <taxon>Euteleostomi</taxon>
        <taxon>Mammalia</taxon>
        <taxon>Eutheria</taxon>
        <taxon>Laurasiatheria</taxon>
        <taxon>Chiroptera</taxon>
        <taxon>Yangochiroptera</taxon>
        <taxon>Vespertilionidae</taxon>
        <taxon>Myotis</taxon>
    </lineage>
</organism>
<dbReference type="GO" id="GO:0005096">
    <property type="term" value="F:GTPase activator activity"/>
    <property type="evidence" value="ECO:0007669"/>
    <property type="project" value="UniProtKB-KW"/>
</dbReference>
<keyword evidence="2" id="KW-0343">GTPase activation</keyword>
<dbReference type="GO" id="GO:0005968">
    <property type="term" value="C:Rab-protein geranylgeranyltransferase complex"/>
    <property type="evidence" value="ECO:0007669"/>
    <property type="project" value="InterPro"/>
</dbReference>
<name>S7MRS7_MYOBR</name>
<comment type="subcellular location">
    <subcellularLocation>
        <location evidence="1">Cytoplasm</location>
    </subcellularLocation>
</comment>
<evidence type="ECO:0000313" key="5">
    <source>
        <dbReference type="EMBL" id="EPQ07156.1"/>
    </source>
</evidence>
<reference evidence="5 6" key="1">
    <citation type="journal article" date="2013" name="Nat. Commun.">
        <title>Genome analysis reveals insights into physiology and longevity of the Brandt's bat Myotis brandtii.</title>
        <authorList>
            <person name="Seim I."/>
            <person name="Fang X."/>
            <person name="Xiong Z."/>
            <person name="Lobanov A.V."/>
            <person name="Huang Z."/>
            <person name="Ma S."/>
            <person name="Feng Y."/>
            <person name="Turanov A.A."/>
            <person name="Zhu Y."/>
            <person name="Lenz T.L."/>
            <person name="Gerashchenko M.V."/>
            <person name="Fan D."/>
            <person name="Hee Yim S."/>
            <person name="Yao X."/>
            <person name="Jordan D."/>
            <person name="Xiong Y."/>
            <person name="Ma Y."/>
            <person name="Lyapunov A.N."/>
            <person name="Chen G."/>
            <person name="Kulakova O.I."/>
            <person name="Sun Y."/>
            <person name="Lee S.G."/>
            <person name="Bronson R.T."/>
            <person name="Moskalev A.A."/>
            <person name="Sunyaev S.R."/>
            <person name="Zhang G."/>
            <person name="Krogh A."/>
            <person name="Wang J."/>
            <person name="Gladyshev V.N."/>
        </authorList>
    </citation>
    <scope>NUCLEOTIDE SEQUENCE [LARGE SCALE GENOMIC DNA]</scope>
</reference>
<dbReference type="InterPro" id="IPR001738">
    <property type="entry name" value="Rab_escort"/>
</dbReference>
<protein>
    <submittedName>
        <fullName evidence="5">Rab proteins geranylgeranyltransferase component A 1</fullName>
    </submittedName>
</protein>
<feature type="compositionally biased region" description="Low complexity" evidence="4">
    <location>
        <begin position="94"/>
        <end position="105"/>
    </location>
</feature>
<gene>
    <name evidence="5" type="ORF">D623_10015924</name>
</gene>
<evidence type="ECO:0000256" key="2">
    <source>
        <dbReference type="ARBA" id="ARBA00022468"/>
    </source>
</evidence>
<evidence type="ECO:0000256" key="4">
    <source>
        <dbReference type="SAM" id="MobiDB-lite"/>
    </source>
</evidence>
<keyword evidence="6" id="KW-1185">Reference proteome</keyword>
<dbReference type="InterPro" id="IPR036188">
    <property type="entry name" value="FAD/NAD-bd_sf"/>
</dbReference>
<dbReference type="FunFam" id="3.30.519.10:FF:000007">
    <property type="entry name" value="Rab proteins geranylgeranyltransferase component A"/>
    <property type="match status" value="1"/>
</dbReference>
<dbReference type="Gene3D" id="3.50.50.60">
    <property type="entry name" value="FAD/NAD(P)-binding domain"/>
    <property type="match status" value="1"/>
</dbReference>
<keyword evidence="3" id="KW-0963">Cytoplasm</keyword>
<keyword evidence="5" id="KW-0808">Transferase</keyword>
<dbReference type="EMBL" id="KE162124">
    <property type="protein sequence ID" value="EPQ07156.1"/>
    <property type="molecule type" value="Genomic_DNA"/>
</dbReference>
<evidence type="ECO:0000256" key="3">
    <source>
        <dbReference type="ARBA" id="ARBA00022490"/>
    </source>
</evidence>
<evidence type="ECO:0000313" key="6">
    <source>
        <dbReference type="Proteomes" id="UP000052978"/>
    </source>
</evidence>
<feature type="region of interest" description="Disordered" evidence="4">
    <location>
        <begin position="89"/>
        <end position="117"/>
    </location>
</feature>
<dbReference type="GO" id="GO:0016740">
    <property type="term" value="F:transferase activity"/>
    <property type="evidence" value="ECO:0007669"/>
    <property type="project" value="UniProtKB-KW"/>
</dbReference>
<evidence type="ECO:0000256" key="1">
    <source>
        <dbReference type="ARBA" id="ARBA00004496"/>
    </source>
</evidence>